<dbReference type="PANTHER" id="PTHR30332:SF17">
    <property type="entry name" value="TYPE IV PILIATION SYSTEM PROTEIN DR_0774-RELATED"/>
    <property type="match status" value="1"/>
</dbReference>
<dbReference type="AlphaFoldDB" id="A0A178IN04"/>
<feature type="domain" description="Type II/III secretion system secretin-like" evidence="6">
    <location>
        <begin position="398"/>
        <end position="576"/>
    </location>
</feature>
<sequence>MHAPVRLSIVAALVAGLLPSFARTAPPPPAIPLLARAAAARAEIAGQQDDLDATVIDFLMADEIPVSHLARMLTQASGRTVVASRAAGQLPCSAFFENVPFEECIKVVCRMHGLWYKKSGTDIIELITADEYRDGLALYKDEYVEVIPVLYPSVNDLGLALSQLYADRVIWLESSASNSSYERMEDAMDRMDLLLDRAQFGTDGATSAAGSSSSYTSSNSGGYRRSSRYGNTTSRSSSGGLRSGNTRSASTNFAQADQQITKSMEIENQQRQNFLALATAEQIAGGASMREITGASGLVYLSAFADTNSLLVRSHDRVAVDEIKAVIKKLDVVAPQVLLEVRVLELSLSDNYEQGVDWSYNRSNFASAFGAEQVSLSPANVLASYVGADFSARLKLYAKDGRLTALATPTLLVRDNEASRIFIGQETTILESVTVSDSRTVVNGISTGSLSVDPQTSRRNLGDTLLITPKIHPDRTITLRILHENSQGGSTQRITYGGNSGDYFESTPVEQRTITTTVVAKDNEPVVIGGLIREELTDNEEGVPLLRSIPLLGNAFKQRVKGRARSELIVVIRPMIQIAPGETADASQRFLERNSQHPAAQGDIPPLDVTRPGEMLLPEPASSKKAERRVRRLQRR</sequence>
<feature type="signal peptide" evidence="5">
    <location>
        <begin position="1"/>
        <end position="22"/>
    </location>
</feature>
<dbReference type="RefSeq" id="WP_068769499.1">
    <property type="nucleotide sequence ID" value="NZ_CP109796.1"/>
</dbReference>
<evidence type="ECO:0000256" key="2">
    <source>
        <dbReference type="ARBA" id="ARBA00023136"/>
    </source>
</evidence>
<feature type="compositionally biased region" description="Low complexity" evidence="4">
    <location>
        <begin position="204"/>
        <end position="248"/>
    </location>
</feature>
<evidence type="ECO:0000256" key="5">
    <source>
        <dbReference type="SAM" id="SignalP"/>
    </source>
</evidence>
<comment type="caution">
    <text evidence="7">The sequence shown here is derived from an EMBL/GenBank/DDBJ whole genome shotgun (WGS) entry which is preliminary data.</text>
</comment>
<dbReference type="Gene3D" id="3.30.1370.120">
    <property type="match status" value="1"/>
</dbReference>
<comment type="subcellular location">
    <subcellularLocation>
        <location evidence="1">Membrane</location>
    </subcellularLocation>
</comment>
<protein>
    <recommendedName>
        <fullName evidence="6">Type II/III secretion system secretin-like domain-containing protein</fullName>
    </recommendedName>
</protein>
<evidence type="ECO:0000313" key="7">
    <source>
        <dbReference type="EMBL" id="OAM90569.1"/>
    </source>
</evidence>
<dbReference type="STRING" id="1184151.AW736_07190"/>
<dbReference type="GO" id="GO:0016020">
    <property type="term" value="C:membrane"/>
    <property type="evidence" value="ECO:0007669"/>
    <property type="project" value="UniProtKB-SubCell"/>
</dbReference>
<feature type="compositionally biased region" description="Basic residues" evidence="4">
    <location>
        <begin position="626"/>
        <end position="636"/>
    </location>
</feature>
<evidence type="ECO:0000259" key="6">
    <source>
        <dbReference type="Pfam" id="PF00263"/>
    </source>
</evidence>
<feature type="region of interest" description="Disordered" evidence="4">
    <location>
        <begin position="204"/>
        <end position="251"/>
    </location>
</feature>
<dbReference type="GO" id="GO:0015627">
    <property type="term" value="C:type II protein secretion system complex"/>
    <property type="evidence" value="ECO:0007669"/>
    <property type="project" value="TreeGrafter"/>
</dbReference>
<dbReference type="PANTHER" id="PTHR30332">
    <property type="entry name" value="PROBABLE GENERAL SECRETION PATHWAY PROTEIN D"/>
    <property type="match status" value="1"/>
</dbReference>
<gene>
    <name evidence="7" type="ORF">AW736_07190</name>
</gene>
<feature type="region of interest" description="Disordered" evidence="4">
    <location>
        <begin position="594"/>
        <end position="636"/>
    </location>
</feature>
<organism evidence="7 8">
    <name type="scientific">Termitidicoccus mucosus</name>
    <dbReference type="NCBI Taxonomy" id="1184151"/>
    <lineage>
        <taxon>Bacteria</taxon>
        <taxon>Pseudomonadati</taxon>
        <taxon>Verrucomicrobiota</taxon>
        <taxon>Opitutia</taxon>
        <taxon>Opitutales</taxon>
        <taxon>Opitutaceae</taxon>
        <taxon>Termitidicoccus</taxon>
    </lineage>
</organism>
<dbReference type="EMBL" id="LRRQ01000054">
    <property type="protein sequence ID" value="OAM90569.1"/>
    <property type="molecule type" value="Genomic_DNA"/>
</dbReference>
<dbReference type="InterPro" id="IPR001775">
    <property type="entry name" value="GspD/PilQ"/>
</dbReference>
<keyword evidence="8" id="KW-1185">Reference proteome</keyword>
<evidence type="ECO:0000256" key="3">
    <source>
        <dbReference type="RuleBase" id="RU004003"/>
    </source>
</evidence>
<dbReference type="OrthoDB" id="176040at2"/>
<accession>A0A178IN04</accession>
<feature type="chain" id="PRO_5008089139" description="Type II/III secretion system secretin-like domain-containing protein" evidence="5">
    <location>
        <begin position="23"/>
        <end position="636"/>
    </location>
</feature>
<dbReference type="Proteomes" id="UP000078486">
    <property type="component" value="Unassembled WGS sequence"/>
</dbReference>
<reference evidence="7 8" key="1">
    <citation type="submission" date="2016-01" db="EMBL/GenBank/DDBJ databases">
        <title>High potential of lignocellulose degradation of a new Verrucomicrobia species.</title>
        <authorList>
            <person name="Wang Y."/>
            <person name="Shi Y."/>
            <person name="Qiu Z."/>
            <person name="Liu S."/>
            <person name="Yang H."/>
        </authorList>
    </citation>
    <scope>NUCLEOTIDE SEQUENCE [LARGE SCALE GENOMIC DNA]</scope>
    <source>
        <strain evidence="7 8">TSB47</strain>
    </source>
</reference>
<comment type="similarity">
    <text evidence="3">Belongs to the bacterial secretin family.</text>
</comment>
<evidence type="ECO:0000256" key="4">
    <source>
        <dbReference type="SAM" id="MobiDB-lite"/>
    </source>
</evidence>
<keyword evidence="5" id="KW-0732">Signal</keyword>
<evidence type="ECO:0000256" key="1">
    <source>
        <dbReference type="ARBA" id="ARBA00004370"/>
    </source>
</evidence>
<name>A0A178IN04_9BACT</name>
<dbReference type="Pfam" id="PF00263">
    <property type="entry name" value="Secretin"/>
    <property type="match status" value="1"/>
</dbReference>
<dbReference type="InterPro" id="IPR050810">
    <property type="entry name" value="Bact_Secretion_Sys_Channel"/>
</dbReference>
<dbReference type="InterPro" id="IPR004846">
    <property type="entry name" value="T2SS/T3SS_dom"/>
</dbReference>
<dbReference type="PRINTS" id="PR00811">
    <property type="entry name" value="BCTERIALGSPD"/>
</dbReference>
<evidence type="ECO:0000313" key="8">
    <source>
        <dbReference type="Proteomes" id="UP000078486"/>
    </source>
</evidence>
<keyword evidence="2" id="KW-0472">Membrane</keyword>
<dbReference type="InterPro" id="IPR038591">
    <property type="entry name" value="NolW-like_sf"/>
</dbReference>
<dbReference type="GO" id="GO:0009306">
    <property type="term" value="P:protein secretion"/>
    <property type="evidence" value="ECO:0007669"/>
    <property type="project" value="InterPro"/>
</dbReference>
<proteinExistence type="inferred from homology"/>